<evidence type="ECO:0000259" key="4">
    <source>
        <dbReference type="Pfam" id="PF09994"/>
    </source>
</evidence>
<dbReference type="STRING" id="685588.A0A067T0C7"/>
<dbReference type="PROSITE" id="PS50082">
    <property type="entry name" value="WD_REPEATS_2"/>
    <property type="match status" value="7"/>
</dbReference>
<dbReference type="InterPro" id="IPR001680">
    <property type="entry name" value="WD40_rpt"/>
</dbReference>
<feature type="repeat" description="WD" evidence="3">
    <location>
        <begin position="652"/>
        <end position="692"/>
    </location>
</feature>
<dbReference type="InterPro" id="IPR020472">
    <property type="entry name" value="WD40_PAC1"/>
</dbReference>
<name>A0A067T0C7_GALM3</name>
<dbReference type="HOGENOM" id="CLU_005049_4_3_1"/>
<evidence type="ECO:0000256" key="3">
    <source>
        <dbReference type="PROSITE-ProRule" id="PRU00221"/>
    </source>
</evidence>
<feature type="repeat" description="WD" evidence="3">
    <location>
        <begin position="609"/>
        <end position="650"/>
    </location>
</feature>
<feature type="repeat" description="WD" evidence="3">
    <location>
        <begin position="694"/>
        <end position="735"/>
    </location>
</feature>
<dbReference type="InterPro" id="IPR018712">
    <property type="entry name" value="Tle1-like_cat"/>
</dbReference>
<accession>A0A067T0C7</accession>
<dbReference type="PANTHER" id="PTHR44129">
    <property type="entry name" value="WD REPEAT-CONTAINING PROTEIN POP1"/>
    <property type="match status" value="1"/>
</dbReference>
<proteinExistence type="predicted"/>
<dbReference type="AlphaFoldDB" id="A0A067T0C7"/>
<dbReference type="SMART" id="SM00320">
    <property type="entry name" value="WD40"/>
    <property type="match status" value="7"/>
</dbReference>
<keyword evidence="2" id="KW-0677">Repeat</keyword>
<dbReference type="PROSITE" id="PS00678">
    <property type="entry name" value="WD_REPEATS_1"/>
    <property type="match status" value="6"/>
</dbReference>
<dbReference type="PROSITE" id="PS50294">
    <property type="entry name" value="WD_REPEATS_REGION"/>
    <property type="match status" value="7"/>
</dbReference>
<protein>
    <recommendedName>
        <fullName evidence="4">T6SS Phospholipase effector Tle1-like catalytic domain-containing protein</fullName>
    </recommendedName>
</protein>
<keyword evidence="6" id="KW-1185">Reference proteome</keyword>
<feature type="repeat" description="WD" evidence="3">
    <location>
        <begin position="737"/>
        <end position="778"/>
    </location>
</feature>
<dbReference type="CDD" id="cd00200">
    <property type="entry name" value="WD40"/>
    <property type="match status" value="1"/>
</dbReference>
<dbReference type="InterPro" id="IPR019775">
    <property type="entry name" value="WD40_repeat_CS"/>
</dbReference>
<evidence type="ECO:0000256" key="1">
    <source>
        <dbReference type="ARBA" id="ARBA00022574"/>
    </source>
</evidence>
<evidence type="ECO:0000313" key="5">
    <source>
        <dbReference type="EMBL" id="KDR76655.1"/>
    </source>
</evidence>
<keyword evidence="1 3" id="KW-0853">WD repeat</keyword>
<evidence type="ECO:0000256" key="2">
    <source>
        <dbReference type="ARBA" id="ARBA00022737"/>
    </source>
</evidence>
<dbReference type="InterPro" id="IPR050349">
    <property type="entry name" value="WD_LIS1/nudF_dynein_reg"/>
</dbReference>
<reference evidence="6" key="1">
    <citation type="journal article" date="2014" name="Proc. Natl. Acad. Sci. U.S.A.">
        <title>Extensive sampling of basidiomycete genomes demonstrates inadequacy of the white-rot/brown-rot paradigm for wood decay fungi.</title>
        <authorList>
            <person name="Riley R."/>
            <person name="Salamov A.A."/>
            <person name="Brown D.W."/>
            <person name="Nagy L.G."/>
            <person name="Floudas D."/>
            <person name="Held B.W."/>
            <person name="Levasseur A."/>
            <person name="Lombard V."/>
            <person name="Morin E."/>
            <person name="Otillar R."/>
            <person name="Lindquist E.A."/>
            <person name="Sun H."/>
            <person name="LaButti K.M."/>
            <person name="Schmutz J."/>
            <person name="Jabbour D."/>
            <person name="Luo H."/>
            <person name="Baker S.E."/>
            <person name="Pisabarro A.G."/>
            <person name="Walton J.D."/>
            <person name="Blanchette R.A."/>
            <person name="Henrissat B."/>
            <person name="Martin F."/>
            <person name="Cullen D."/>
            <person name="Hibbett D.S."/>
            <person name="Grigoriev I.V."/>
        </authorList>
    </citation>
    <scope>NUCLEOTIDE SEQUENCE [LARGE SCALE GENOMIC DNA]</scope>
    <source>
        <strain evidence="6">CBS 339.88</strain>
    </source>
</reference>
<dbReference type="InterPro" id="IPR036322">
    <property type="entry name" value="WD40_repeat_dom_sf"/>
</dbReference>
<feature type="repeat" description="WD" evidence="3">
    <location>
        <begin position="866"/>
        <end position="902"/>
    </location>
</feature>
<dbReference type="OrthoDB" id="538223at2759"/>
<evidence type="ECO:0000313" key="6">
    <source>
        <dbReference type="Proteomes" id="UP000027222"/>
    </source>
</evidence>
<dbReference type="Proteomes" id="UP000027222">
    <property type="component" value="Unassembled WGS sequence"/>
</dbReference>
<sequence>MADSEDPNLFVKDQSSTKVGVTDACLLPSEARRSKCCHKAGGRNLIVSIDGTANQFGEKNTNVIELYNLILKEVGDNQRTWYNSGIGTYARPSWKSLSFYKQVVYHKIDLAIAWNFEQTLLAAYRWLSDTYEPGDCIFLFGFSRGAFQVRVLSAMIDKVGLIHKGNEMQIPFAFQLYADPKSDDLTASRVGSADTQRKLSSADRFKQTFSYKDVKVHFVGAWDTVSSIGIVRGSHMFPRTIDGMKHVCYFRHALALDERRVKFLPEYANGGSGPPPPAKSEEMGCSPIDQSAMEETKHSPTFNEEGTSFEDTAASNAAPARDFGVVGGSQIEEKSTEAPPQTLEVWFAGTHSDIGGGNAENAAMDRSRPPLRWMVFEAGALGLRTALFERVLPPDEQIEIIESLTPGWWPLELVFFKRLTYTRNEHGKKSTHKPHLGSARKIHAGQKIHGSLTLSGKLGTEYTPKARPLDDDPAFWKRAQKEGLGEWQAVDLYMFTETLVKKFAEKNDTTVWQTLRQTAKSGDGRQAVYEGVIKALKSSKAGAEIKYQLIAKIVDILENSMELDSSVKLSRSADIRASVQDLLKSDRDDYKEVAVKFVEQFTDHCMLVLDGHTDLVTSVAFSPDGGQVVSGSGDRTVRIWDTDTGKPVAKPFVGHAGSVTSVGFSAGRGRVSSSDDESIRTWDVQTGREVGNPSQGYTGNFTATAFSPEGKHVVSGSRNRTVRVWNIETGRPITEPLRGHTGLILSVAFSPDGKRIVSGSGDHTIRIWDVESGQSVGEPLLGHTGWIRSLAFSPDGKRIVSGSSDKTIRLWDLETGKEVREPFCGHTDLVLAVAFSPDGRRIVSGSGDNTIRIWDLEIGKPARAPFRSHAGWVRSVAFSPDGKRVVSGSGDKSIRIWDADQL</sequence>
<dbReference type="Pfam" id="PF00400">
    <property type="entry name" value="WD40"/>
    <property type="match status" value="7"/>
</dbReference>
<dbReference type="PRINTS" id="PR00320">
    <property type="entry name" value="GPROTEINBRPT"/>
</dbReference>
<dbReference type="Gene3D" id="2.130.10.10">
    <property type="entry name" value="YVTN repeat-like/Quinoprotein amine dehydrogenase"/>
    <property type="match status" value="4"/>
</dbReference>
<dbReference type="SUPFAM" id="SSF50978">
    <property type="entry name" value="WD40 repeat-like"/>
    <property type="match status" value="1"/>
</dbReference>
<feature type="repeat" description="WD" evidence="3">
    <location>
        <begin position="823"/>
        <end position="864"/>
    </location>
</feature>
<dbReference type="InterPro" id="IPR015943">
    <property type="entry name" value="WD40/YVTN_repeat-like_dom_sf"/>
</dbReference>
<feature type="repeat" description="WD" evidence="3">
    <location>
        <begin position="780"/>
        <end position="821"/>
    </location>
</feature>
<dbReference type="EMBL" id="KL142378">
    <property type="protein sequence ID" value="KDR76655.1"/>
    <property type="molecule type" value="Genomic_DNA"/>
</dbReference>
<gene>
    <name evidence="5" type="ORF">GALMADRAFT_139557</name>
</gene>
<organism evidence="5 6">
    <name type="scientific">Galerina marginata (strain CBS 339.88)</name>
    <dbReference type="NCBI Taxonomy" id="685588"/>
    <lineage>
        <taxon>Eukaryota</taxon>
        <taxon>Fungi</taxon>
        <taxon>Dikarya</taxon>
        <taxon>Basidiomycota</taxon>
        <taxon>Agaricomycotina</taxon>
        <taxon>Agaricomycetes</taxon>
        <taxon>Agaricomycetidae</taxon>
        <taxon>Agaricales</taxon>
        <taxon>Agaricineae</taxon>
        <taxon>Strophariaceae</taxon>
        <taxon>Galerina</taxon>
    </lineage>
</organism>
<feature type="domain" description="T6SS Phospholipase effector Tle1-like catalytic" evidence="4">
    <location>
        <begin position="43"/>
        <end position="375"/>
    </location>
</feature>
<dbReference type="Pfam" id="PF09994">
    <property type="entry name" value="T6SS_Tle1-like_cat"/>
    <property type="match status" value="1"/>
</dbReference>